<proteinExistence type="predicted"/>
<dbReference type="GO" id="GO:0000463">
    <property type="term" value="P:maturation of LSU-rRNA from tricistronic rRNA transcript (SSU-rRNA, 5.8S rRNA, LSU-rRNA)"/>
    <property type="evidence" value="ECO:0007669"/>
    <property type="project" value="TreeGrafter"/>
</dbReference>
<gene>
    <name evidence="5" type="ORF">BDV24DRAFT_178205</name>
</gene>
<feature type="domain" description="URB1 central HEAT repeat" evidence="4">
    <location>
        <begin position="637"/>
        <end position="825"/>
    </location>
</feature>
<feature type="compositionally biased region" description="Low complexity" evidence="1">
    <location>
        <begin position="831"/>
        <end position="840"/>
    </location>
</feature>
<feature type="domain" description="URB1 C-terminal" evidence="3">
    <location>
        <begin position="886"/>
        <end position="1078"/>
    </location>
</feature>
<evidence type="ECO:0000259" key="4">
    <source>
        <dbReference type="Pfam" id="PF26140"/>
    </source>
</evidence>
<dbReference type="PANTHER" id="PTHR13500:SF0">
    <property type="entry name" value="NUCLEOLAR PRE-RIBOSOMAL-ASSOCIATED PROTEIN 1"/>
    <property type="match status" value="1"/>
</dbReference>
<feature type="compositionally biased region" description="Polar residues" evidence="1">
    <location>
        <begin position="19"/>
        <end position="28"/>
    </location>
</feature>
<reference evidence="5" key="1">
    <citation type="submission" date="2019-04" db="EMBL/GenBank/DDBJ databases">
        <title>Friends and foes A comparative genomics study of 23 Aspergillus species from section Flavi.</title>
        <authorList>
            <consortium name="DOE Joint Genome Institute"/>
            <person name="Kjaerbolling I."/>
            <person name="Vesth T."/>
            <person name="Frisvad J.C."/>
            <person name="Nybo J.L."/>
            <person name="Theobald S."/>
            <person name="Kildgaard S."/>
            <person name="Isbrandt T."/>
            <person name="Kuo A."/>
            <person name="Sato A."/>
            <person name="Lyhne E.K."/>
            <person name="Kogle M.E."/>
            <person name="Wiebenga A."/>
            <person name="Kun R.S."/>
            <person name="Lubbers R.J."/>
            <person name="Makela M.R."/>
            <person name="Barry K."/>
            <person name="Chovatia M."/>
            <person name="Clum A."/>
            <person name="Daum C."/>
            <person name="Haridas S."/>
            <person name="He G."/>
            <person name="LaButti K."/>
            <person name="Lipzen A."/>
            <person name="Mondo S."/>
            <person name="Riley R."/>
            <person name="Salamov A."/>
            <person name="Simmons B.A."/>
            <person name="Magnuson J.K."/>
            <person name="Henrissat B."/>
            <person name="Mortensen U.H."/>
            <person name="Larsen T.O."/>
            <person name="Devries R.P."/>
            <person name="Grigoriev I.V."/>
            <person name="Machida M."/>
            <person name="Baker S.E."/>
            <person name="Andersen M.R."/>
        </authorList>
    </citation>
    <scope>NUCLEOTIDE SEQUENCE</scope>
    <source>
        <strain evidence="5">CBS 117612</strain>
    </source>
</reference>
<feature type="region of interest" description="Disordered" evidence="1">
    <location>
        <begin position="1"/>
        <end position="28"/>
    </location>
</feature>
<dbReference type="GO" id="GO:0000466">
    <property type="term" value="P:maturation of 5.8S rRNA from tricistronic rRNA transcript (SSU-rRNA, 5.8S rRNA, LSU-rRNA)"/>
    <property type="evidence" value="ECO:0007669"/>
    <property type="project" value="TreeGrafter"/>
</dbReference>
<dbReference type="OrthoDB" id="72892at2759"/>
<dbReference type="InterPro" id="IPR039844">
    <property type="entry name" value="URB1"/>
</dbReference>
<dbReference type="SUPFAM" id="SSF48371">
    <property type="entry name" value="ARM repeat"/>
    <property type="match status" value="1"/>
</dbReference>
<name>A0A5N6YJP1_9EURO</name>
<dbReference type="InterPro" id="IPR059018">
    <property type="entry name" value="HEAT_URB1"/>
</dbReference>
<dbReference type="InterPro" id="IPR016024">
    <property type="entry name" value="ARM-type_fold"/>
</dbReference>
<dbReference type="Pfam" id="PF16201">
    <property type="entry name" value="NopRA1"/>
    <property type="match status" value="1"/>
</dbReference>
<sequence length="1127" mass="126463">MSSHDDQLHRNKRRRVDSAQGNDASTDITSHGQLRNLLTFQQNVNEVKQGQVTPGIKKFKEFLLATGQTENEGEKAKKFRILKAYCDSQISHEEEPSCFPDLIQTWNFADSNNNESLLTVVPSVLALFIKTVSTNLDFRDFGLALCKFLLKKEQLRFFNRGLTATKSKEHLISPCLRLLTEIVSFDGGAVARHLYAVRYITFKRIEVFLTPNKSQLEEASDDSQKSTLRRNAQRYVLANLRFQHASAKSDIIEQHKVIRAFLEYVRKDPRDTVLDIIKAIERDIVQDTSLSRNAKTKFFNRGNLEKLVTLYGYDRESEEPNPTGVSIASEIHKILMNVCTNSSHGVLLSETSWYPNGSDPESLPGEEDTSIDLGLDSAVYVDKYRDSVPVRNGILSYLAQTLRPDADSLQIELLVAIFKEAPELVADFFTKKTMFVSDPKPTSSWMAESALLFSTVSLPVPTNFGWKDKLPSMPPPVSVVIENILPRPLTQKTLTRCLNLNAEIITLFAVRILTISFNKLRKVLRIFNSDHGVSQSFWTQAKGKLIAEFCRRCPAMKDVVSLYKKTAKEDLQQQEAVAELLSCFYEIVPDVAFEETFDVSLVLVDILKRLDESSPSEEDAESLLAQLGSILKIAQQSASMRWWQQPGSMQFSAFTSILKVVVGASSPDSLRNIEVLLKTVLTENSILHGSSSFQSLLSSFGTSDSGSLRHQLSFFDNCVCRVAKKPVHYQDLLGSLCEDVSKPVSPIVAAITEQWPFVVKSGGDAESAVGAWIAKTLGKLKGSGEDPKALKVARDTLVAATENKRTKSTLKKALKDTEEETSQDSNRRDSSTTQPTTSRSSNEKSTVDLEEIFGTLPTEGTTHNALHRWEKEDIEISVEQGRVADLMLCLCSEHEEVRRQAFANITRFMSKLRESKYVEWRPVFLLTGELLETVKQIGLESPVPWIVGECASNCLAVLVNPMHKLYGKVNKFLQKAPSWEPEKIPSYWIDKILLHEPELDDGYFEETNWLLDLLIKGLRTETDMGIYRRANVFERALSFYESPGPSLPSKRKILHLLYRSTQVQGSTTLITRAGIVSWIQSQIPALAGKEVPTFTAMAFSLYESSEQDRVMKWSGGSVAQAVENIAV</sequence>
<dbReference type="PANTHER" id="PTHR13500">
    <property type="entry name" value="NUCLEOLAR PRERIBOSOMAL-ASSOCIATED PROTEIN 1"/>
    <property type="match status" value="1"/>
</dbReference>
<protein>
    <recommendedName>
        <fullName evidence="6">Ribosome biogenesis protein Urb1</fullName>
    </recommendedName>
</protein>
<dbReference type="AlphaFoldDB" id="A0A5N6YJP1"/>
<dbReference type="Proteomes" id="UP000325558">
    <property type="component" value="Unassembled WGS sequence"/>
</dbReference>
<dbReference type="GO" id="GO:0005730">
    <property type="term" value="C:nucleolus"/>
    <property type="evidence" value="ECO:0007669"/>
    <property type="project" value="TreeGrafter"/>
</dbReference>
<evidence type="ECO:0000313" key="5">
    <source>
        <dbReference type="EMBL" id="KAE8345418.1"/>
    </source>
</evidence>
<evidence type="ECO:0000259" key="2">
    <source>
        <dbReference type="Pfam" id="PF11707"/>
    </source>
</evidence>
<dbReference type="Pfam" id="PF11707">
    <property type="entry name" value="Npa1"/>
    <property type="match status" value="1"/>
</dbReference>
<accession>A0A5N6YJP1</accession>
<evidence type="ECO:0000259" key="3">
    <source>
        <dbReference type="Pfam" id="PF16201"/>
    </source>
</evidence>
<evidence type="ECO:0000256" key="1">
    <source>
        <dbReference type="SAM" id="MobiDB-lite"/>
    </source>
</evidence>
<feature type="region of interest" description="Disordered" evidence="1">
    <location>
        <begin position="808"/>
        <end position="848"/>
    </location>
</feature>
<feature type="domain" description="URB1 N-terminal" evidence="2">
    <location>
        <begin position="100"/>
        <end position="447"/>
    </location>
</feature>
<dbReference type="InterPro" id="IPR032436">
    <property type="entry name" value="URB1_C"/>
</dbReference>
<dbReference type="Pfam" id="PF26140">
    <property type="entry name" value="HEAT_URB1"/>
    <property type="match status" value="1"/>
</dbReference>
<evidence type="ECO:0008006" key="6">
    <source>
        <dbReference type="Google" id="ProtNLM"/>
    </source>
</evidence>
<organism evidence="5">
    <name type="scientific">Aspergillus arachidicola</name>
    <dbReference type="NCBI Taxonomy" id="656916"/>
    <lineage>
        <taxon>Eukaryota</taxon>
        <taxon>Fungi</taxon>
        <taxon>Dikarya</taxon>
        <taxon>Ascomycota</taxon>
        <taxon>Pezizomycotina</taxon>
        <taxon>Eurotiomycetes</taxon>
        <taxon>Eurotiomycetidae</taxon>
        <taxon>Eurotiales</taxon>
        <taxon>Aspergillaceae</taxon>
        <taxon>Aspergillus</taxon>
        <taxon>Aspergillus subgen. Circumdati</taxon>
    </lineage>
</organism>
<dbReference type="InterPro" id="IPR021714">
    <property type="entry name" value="URB1_N"/>
</dbReference>
<dbReference type="EMBL" id="ML737119">
    <property type="protein sequence ID" value="KAE8345418.1"/>
    <property type="molecule type" value="Genomic_DNA"/>
</dbReference>